<accession>A0ABN7SDI1</accession>
<evidence type="ECO:0000256" key="1">
    <source>
        <dbReference type="ARBA" id="ARBA00004141"/>
    </source>
</evidence>
<dbReference type="Gene3D" id="1.10.1450.10">
    <property type="entry name" value="Tetraspanin"/>
    <property type="match status" value="1"/>
</dbReference>
<evidence type="ECO:0000256" key="3">
    <source>
        <dbReference type="ARBA" id="ARBA00022989"/>
    </source>
</evidence>
<sequence length="246" mass="27655">MGDKCAWFHVFCAAVYGAMALWVQYEYYFNPGSLFVGWLTVGIMMVTAVGMFIPAFMCCFPHVLATPGAFCCKLIYFLLLAGSITCQILFGAMLCTGKDWVPESTNSTLTQMFQDWDGDGPVAKSWDILHEGYFCCGINDISDWQDNSPQFVDYAEHQPVNITNDLIYPDSCCTDGYRFQYCGLMNGDYNNNDWGCLQFITEYALYQAIIAGGIIVSISGMEFICITWTFVFGAAQPIETPYKLYQ</sequence>
<dbReference type="Pfam" id="PF00335">
    <property type="entry name" value="Tetraspanin"/>
    <property type="match status" value="1"/>
</dbReference>
<feature type="transmembrane region" description="Helical" evidence="5">
    <location>
        <begin position="6"/>
        <end position="23"/>
    </location>
</feature>
<organism evidence="6 7">
    <name type="scientific">Oikopleura dioica</name>
    <name type="common">Tunicate</name>
    <dbReference type="NCBI Taxonomy" id="34765"/>
    <lineage>
        <taxon>Eukaryota</taxon>
        <taxon>Metazoa</taxon>
        <taxon>Chordata</taxon>
        <taxon>Tunicata</taxon>
        <taxon>Appendicularia</taxon>
        <taxon>Copelata</taxon>
        <taxon>Oikopleuridae</taxon>
        <taxon>Oikopleura</taxon>
    </lineage>
</organism>
<name>A0ABN7SDI1_OIKDI</name>
<reference evidence="6 7" key="1">
    <citation type="submission" date="2021-04" db="EMBL/GenBank/DDBJ databases">
        <authorList>
            <person name="Bliznina A."/>
        </authorList>
    </citation>
    <scope>NUCLEOTIDE SEQUENCE [LARGE SCALE GENOMIC DNA]</scope>
</reference>
<keyword evidence="4 5" id="KW-0472">Membrane</keyword>
<dbReference type="EMBL" id="OU015569">
    <property type="protein sequence ID" value="CAG5097486.1"/>
    <property type="molecule type" value="Genomic_DNA"/>
</dbReference>
<gene>
    <name evidence="6" type="ORF">OKIOD_LOCUS6652</name>
</gene>
<keyword evidence="2 5" id="KW-0812">Transmembrane</keyword>
<dbReference type="InterPro" id="IPR018499">
    <property type="entry name" value="Tetraspanin/Peripherin"/>
</dbReference>
<dbReference type="InterPro" id="IPR008952">
    <property type="entry name" value="Tetraspanin_EC2_sf"/>
</dbReference>
<keyword evidence="7" id="KW-1185">Reference proteome</keyword>
<keyword evidence="3 5" id="KW-1133">Transmembrane helix</keyword>
<protein>
    <submittedName>
        <fullName evidence="6">Oidioi.mRNA.OKI2018_I69.XSR.g15094.t1.cds</fullName>
    </submittedName>
</protein>
<dbReference type="SUPFAM" id="SSF48652">
    <property type="entry name" value="Tetraspanin"/>
    <property type="match status" value="1"/>
</dbReference>
<evidence type="ECO:0000313" key="7">
    <source>
        <dbReference type="Proteomes" id="UP001158576"/>
    </source>
</evidence>
<evidence type="ECO:0000313" key="6">
    <source>
        <dbReference type="EMBL" id="CAG5097486.1"/>
    </source>
</evidence>
<evidence type="ECO:0000256" key="5">
    <source>
        <dbReference type="SAM" id="Phobius"/>
    </source>
</evidence>
<feature type="transmembrane region" description="Helical" evidence="5">
    <location>
        <begin position="35"/>
        <end position="63"/>
    </location>
</feature>
<comment type="subcellular location">
    <subcellularLocation>
        <location evidence="1">Membrane</location>
        <topology evidence="1">Multi-pass membrane protein</topology>
    </subcellularLocation>
</comment>
<proteinExistence type="predicted"/>
<dbReference type="Proteomes" id="UP001158576">
    <property type="component" value="Chromosome XSR"/>
</dbReference>
<evidence type="ECO:0000256" key="4">
    <source>
        <dbReference type="ARBA" id="ARBA00023136"/>
    </source>
</evidence>
<evidence type="ECO:0000256" key="2">
    <source>
        <dbReference type="ARBA" id="ARBA00022692"/>
    </source>
</evidence>
<feature type="transmembrane region" description="Helical" evidence="5">
    <location>
        <begin position="75"/>
        <end position="95"/>
    </location>
</feature>